<feature type="region of interest" description="Disordered" evidence="3">
    <location>
        <begin position="435"/>
        <end position="480"/>
    </location>
</feature>
<name>A0AA36MW41_9DINO</name>
<feature type="region of interest" description="Disordered" evidence="3">
    <location>
        <begin position="29"/>
        <end position="100"/>
    </location>
</feature>
<feature type="compositionally biased region" description="Low complexity" evidence="3">
    <location>
        <begin position="457"/>
        <end position="480"/>
    </location>
</feature>
<gene>
    <name evidence="5" type="ORF">EVOR1521_LOCUS9517</name>
</gene>
<proteinExistence type="predicted"/>
<evidence type="ECO:0000256" key="1">
    <source>
        <dbReference type="ARBA" id="ARBA00022723"/>
    </source>
</evidence>
<keyword evidence="6" id="KW-1185">Reference proteome</keyword>
<evidence type="ECO:0000259" key="4">
    <source>
        <dbReference type="PROSITE" id="PS50004"/>
    </source>
</evidence>
<evidence type="ECO:0000313" key="5">
    <source>
        <dbReference type="EMBL" id="CAJ1382021.1"/>
    </source>
</evidence>
<dbReference type="Pfam" id="PF00168">
    <property type="entry name" value="C2"/>
    <property type="match status" value="1"/>
</dbReference>
<dbReference type="InterPro" id="IPR000008">
    <property type="entry name" value="C2_dom"/>
</dbReference>
<comment type="caution">
    <text evidence="5">The sequence shown here is derived from an EMBL/GenBank/DDBJ whole genome shotgun (WGS) entry which is preliminary data.</text>
</comment>
<reference evidence="5" key="1">
    <citation type="submission" date="2023-08" db="EMBL/GenBank/DDBJ databases">
        <authorList>
            <person name="Chen Y."/>
            <person name="Shah S."/>
            <person name="Dougan E. K."/>
            <person name="Thang M."/>
            <person name="Chan C."/>
        </authorList>
    </citation>
    <scope>NUCLEOTIDE SEQUENCE</scope>
</reference>
<dbReference type="AlphaFoldDB" id="A0AA36MW41"/>
<organism evidence="5 6">
    <name type="scientific">Effrenium voratum</name>
    <dbReference type="NCBI Taxonomy" id="2562239"/>
    <lineage>
        <taxon>Eukaryota</taxon>
        <taxon>Sar</taxon>
        <taxon>Alveolata</taxon>
        <taxon>Dinophyceae</taxon>
        <taxon>Suessiales</taxon>
        <taxon>Symbiodiniaceae</taxon>
        <taxon>Effrenium</taxon>
    </lineage>
</organism>
<evidence type="ECO:0000256" key="3">
    <source>
        <dbReference type="SAM" id="MobiDB-lite"/>
    </source>
</evidence>
<dbReference type="SUPFAM" id="SSF49562">
    <property type="entry name" value="C2 domain (Calcium/lipid-binding domain, CaLB)"/>
    <property type="match status" value="1"/>
</dbReference>
<accession>A0AA36MW41</accession>
<feature type="domain" description="C2" evidence="4">
    <location>
        <begin position="86"/>
        <end position="203"/>
    </location>
</feature>
<feature type="compositionally biased region" description="Low complexity" evidence="3">
    <location>
        <begin position="29"/>
        <end position="51"/>
    </location>
</feature>
<protein>
    <recommendedName>
        <fullName evidence="4">C2 domain-containing protein</fullName>
    </recommendedName>
</protein>
<feature type="region of interest" description="Disordered" evidence="3">
    <location>
        <begin position="386"/>
        <end position="406"/>
    </location>
</feature>
<keyword evidence="2" id="KW-0106">Calcium</keyword>
<feature type="compositionally biased region" description="Polar residues" evidence="3">
    <location>
        <begin position="395"/>
        <end position="406"/>
    </location>
</feature>
<dbReference type="InterPro" id="IPR035892">
    <property type="entry name" value="C2_domain_sf"/>
</dbReference>
<evidence type="ECO:0000313" key="6">
    <source>
        <dbReference type="Proteomes" id="UP001178507"/>
    </source>
</evidence>
<dbReference type="PANTHER" id="PTHR45911">
    <property type="entry name" value="C2 DOMAIN-CONTAINING PROTEIN"/>
    <property type="match status" value="1"/>
</dbReference>
<dbReference type="Gene3D" id="2.60.40.150">
    <property type="entry name" value="C2 domain"/>
    <property type="match status" value="1"/>
</dbReference>
<dbReference type="Proteomes" id="UP001178507">
    <property type="component" value="Unassembled WGS sequence"/>
</dbReference>
<evidence type="ECO:0000256" key="2">
    <source>
        <dbReference type="ARBA" id="ARBA00022837"/>
    </source>
</evidence>
<dbReference type="SMART" id="SM00239">
    <property type="entry name" value="C2"/>
    <property type="match status" value="1"/>
</dbReference>
<keyword evidence="1" id="KW-0479">Metal-binding</keyword>
<dbReference type="CDD" id="cd00030">
    <property type="entry name" value="C2"/>
    <property type="match status" value="1"/>
</dbReference>
<sequence>MLDGVPDGKAAFLRLRIIVDEDEEDFSPAQLQQQIQQQMQQLHLQQPQQPQHETSLDDVELVKQLESPGFRPQSSKAEQRGGSSGSNAKPAVKARAPEPGTVRRLSVTLKGANGLPSPSGGRCSPYCVCEVQGNQRFQTRSAVVNESRDPVWNKSFDFDYAAVEPIVFSIFNKDVWPKKDSLLGTAALDANDVVPDGLDGVLAIEPAEDHLPGAVLHLQVVCHGERRAVSRREHPHQRFLTQDGGARARLEAASAKTAPHPADMAPQRLRVLIQSFRGLHGLELSVRRCFSCICAIAGRRHADLQTGGAFEAGYQTVWNLEGHIEDYIPGEDLEFHVAAEEGLEGSAFLRCQQFYPFGFNSELSMSNDGHGIIGLLRVKVTVDKEPPKKPLMATGSRTLGLQGSNGARLSQQQGDVWLRSHRPWGAVEASLAAAAGADRHHLSTESSSVIRRDNHLRPAPASPTRRAASPVRSAVPVASSKVLPTSPVATTIAMPVISPRPVVTGATAMVTTTYHPPIYSQPAMPYLPATYLPSTTYVTSAPSPSFGLAVPAAPAAHCASPAPAPVPEPLAMPYQQLQARGPGASAAGHLMQWGDGGVDQGRASAGALSLLAEAQASWRAGQCHAAF</sequence>
<dbReference type="EMBL" id="CAUJNA010000866">
    <property type="protein sequence ID" value="CAJ1382021.1"/>
    <property type="molecule type" value="Genomic_DNA"/>
</dbReference>
<dbReference type="GO" id="GO:0046872">
    <property type="term" value="F:metal ion binding"/>
    <property type="evidence" value="ECO:0007669"/>
    <property type="project" value="UniProtKB-KW"/>
</dbReference>
<dbReference type="PROSITE" id="PS50004">
    <property type="entry name" value="C2"/>
    <property type="match status" value="1"/>
</dbReference>